<protein>
    <submittedName>
        <fullName evidence="1">Uncharacterized protein</fullName>
    </submittedName>
</protein>
<gene>
    <name evidence="1" type="ORF">RBEAN4_0743</name>
</gene>
<comment type="caution">
    <text evidence="1">The sequence shown here is derived from an EMBL/GenBank/DDBJ whole genome shotgun (WGS) entry which is preliminary data.</text>
</comment>
<evidence type="ECO:0000313" key="1">
    <source>
        <dbReference type="EMBL" id="KJV89758.1"/>
    </source>
</evidence>
<organism evidence="1 2">
    <name type="scientific">Rickettsia bellii str. RML An4</name>
    <dbReference type="NCBI Taxonomy" id="1359193"/>
    <lineage>
        <taxon>Bacteria</taxon>
        <taxon>Pseudomonadati</taxon>
        <taxon>Pseudomonadota</taxon>
        <taxon>Alphaproteobacteria</taxon>
        <taxon>Rickettsiales</taxon>
        <taxon>Rickettsiaceae</taxon>
        <taxon>Rickettsieae</taxon>
        <taxon>Rickettsia</taxon>
        <taxon>belli group</taxon>
    </lineage>
</organism>
<dbReference type="AlphaFoldDB" id="A0A0F3QB37"/>
<name>A0A0F3QB37_RICBE</name>
<keyword evidence="2" id="KW-1185">Reference proteome</keyword>
<dbReference type="PATRIC" id="fig|1359193.3.peg.719"/>
<sequence>MTELYILLINEELDRRSFIWKRARRLEADNRSVQKVCEDYQQKTLSPIFQIKRIYL</sequence>
<dbReference type="EMBL" id="LAOI01000001">
    <property type="protein sequence ID" value="KJV89758.1"/>
    <property type="molecule type" value="Genomic_DNA"/>
</dbReference>
<proteinExistence type="predicted"/>
<dbReference type="Proteomes" id="UP000033661">
    <property type="component" value="Unassembled WGS sequence"/>
</dbReference>
<reference evidence="1 2" key="1">
    <citation type="submission" date="2015-02" db="EMBL/GenBank/DDBJ databases">
        <title>Genome Sequencing of Rickettsiales.</title>
        <authorList>
            <person name="Daugherty S.C."/>
            <person name="Su Q."/>
            <person name="Abolude K."/>
            <person name="Beier-Sexton M."/>
            <person name="Carlyon J.A."/>
            <person name="Carter R."/>
            <person name="Day N.P."/>
            <person name="Dumler S.J."/>
            <person name="Dyachenko V."/>
            <person name="Godinez A."/>
            <person name="Kurtti T.J."/>
            <person name="Lichay M."/>
            <person name="Mullins K.E."/>
            <person name="Ott S."/>
            <person name="Pappas-Brown V."/>
            <person name="Paris D.H."/>
            <person name="Patel P."/>
            <person name="Richards A.L."/>
            <person name="Sadzewicz L."/>
            <person name="Sears K."/>
            <person name="Seidman D."/>
            <person name="Sengamalay N."/>
            <person name="Stenos J."/>
            <person name="Tallon L.J."/>
            <person name="Vincent G."/>
            <person name="Fraser C.M."/>
            <person name="Munderloh U."/>
            <person name="Dunning-Hotopp J.C."/>
        </authorList>
    </citation>
    <scope>NUCLEOTIDE SEQUENCE [LARGE SCALE GENOMIC DNA]</scope>
    <source>
        <strain evidence="1 2">RML An4</strain>
    </source>
</reference>
<accession>A0A0F3QB37</accession>
<evidence type="ECO:0000313" key="2">
    <source>
        <dbReference type="Proteomes" id="UP000033661"/>
    </source>
</evidence>